<reference evidence="1" key="1">
    <citation type="journal article" date="2015" name="Nature">
        <title>Complex archaea that bridge the gap between prokaryotes and eukaryotes.</title>
        <authorList>
            <person name="Spang A."/>
            <person name="Saw J.H."/>
            <person name="Jorgensen S.L."/>
            <person name="Zaremba-Niedzwiedzka K."/>
            <person name="Martijn J."/>
            <person name="Lind A.E."/>
            <person name="van Eijk R."/>
            <person name="Schleper C."/>
            <person name="Guy L."/>
            <person name="Ettema T.J."/>
        </authorList>
    </citation>
    <scope>NUCLEOTIDE SEQUENCE</scope>
</reference>
<comment type="caution">
    <text evidence="1">The sequence shown here is derived from an EMBL/GenBank/DDBJ whole genome shotgun (WGS) entry which is preliminary data.</text>
</comment>
<proteinExistence type="predicted"/>
<feature type="non-terminal residue" evidence="1">
    <location>
        <position position="60"/>
    </location>
</feature>
<dbReference type="EMBL" id="LAZR01062593">
    <property type="protein sequence ID" value="KKK61204.1"/>
    <property type="molecule type" value="Genomic_DNA"/>
</dbReference>
<gene>
    <name evidence="1" type="ORF">LCGC14_3016680</name>
</gene>
<evidence type="ECO:0000313" key="1">
    <source>
        <dbReference type="EMBL" id="KKK61204.1"/>
    </source>
</evidence>
<dbReference type="AlphaFoldDB" id="A0A0F8Z458"/>
<accession>A0A0F8Z458</accession>
<sequence>MSRKYPIKAFTTLFAAAAILLASYGAAHASLSIDIVRSPRRLPIAVMELTGPYGSRISQT</sequence>
<protein>
    <submittedName>
        <fullName evidence="1">Uncharacterized protein</fullName>
    </submittedName>
</protein>
<name>A0A0F8Z458_9ZZZZ</name>
<organism evidence="1">
    <name type="scientific">marine sediment metagenome</name>
    <dbReference type="NCBI Taxonomy" id="412755"/>
    <lineage>
        <taxon>unclassified sequences</taxon>
        <taxon>metagenomes</taxon>
        <taxon>ecological metagenomes</taxon>
    </lineage>
</organism>